<dbReference type="Proteomes" id="UP001500037">
    <property type="component" value="Unassembled WGS sequence"/>
</dbReference>
<dbReference type="PRINTS" id="PR00364">
    <property type="entry name" value="DISEASERSIST"/>
</dbReference>
<evidence type="ECO:0000313" key="3">
    <source>
        <dbReference type="EMBL" id="GAA1232991.1"/>
    </source>
</evidence>
<gene>
    <name evidence="3" type="ORF">GCM10009665_24100</name>
</gene>
<keyword evidence="4" id="KW-1185">Reference proteome</keyword>
<protein>
    <submittedName>
        <fullName evidence="3">Tetratricopeptide repeat protein</fullName>
    </submittedName>
</protein>
<dbReference type="RefSeq" id="WP_344441381.1">
    <property type="nucleotide sequence ID" value="NZ_BAAALF010000032.1"/>
</dbReference>
<evidence type="ECO:0000256" key="1">
    <source>
        <dbReference type="SAM" id="MobiDB-lite"/>
    </source>
</evidence>
<dbReference type="Pfam" id="PF13374">
    <property type="entry name" value="TPR_10"/>
    <property type="match status" value="3"/>
</dbReference>
<dbReference type="EMBL" id="BAAALF010000032">
    <property type="protein sequence ID" value="GAA1232991.1"/>
    <property type="molecule type" value="Genomic_DNA"/>
</dbReference>
<reference evidence="4" key="1">
    <citation type="journal article" date="2019" name="Int. J. Syst. Evol. Microbiol.">
        <title>The Global Catalogue of Microorganisms (GCM) 10K type strain sequencing project: providing services to taxonomists for standard genome sequencing and annotation.</title>
        <authorList>
            <consortium name="The Broad Institute Genomics Platform"/>
            <consortium name="The Broad Institute Genome Sequencing Center for Infectious Disease"/>
            <person name="Wu L."/>
            <person name="Ma J."/>
        </authorList>
    </citation>
    <scope>NUCLEOTIDE SEQUENCE [LARGE SCALE GENOMIC DNA]</scope>
    <source>
        <strain evidence="4">JCM 13004</strain>
    </source>
</reference>
<dbReference type="SUPFAM" id="SSF48452">
    <property type="entry name" value="TPR-like"/>
    <property type="match status" value="2"/>
</dbReference>
<feature type="domain" description="NB-ARC" evidence="2">
    <location>
        <begin position="88"/>
        <end position="230"/>
    </location>
</feature>
<proteinExistence type="predicted"/>
<dbReference type="InterPro" id="IPR053137">
    <property type="entry name" value="NLR-like"/>
</dbReference>
<feature type="region of interest" description="Disordered" evidence="1">
    <location>
        <begin position="1"/>
        <end position="20"/>
    </location>
</feature>
<dbReference type="Gene3D" id="3.40.50.300">
    <property type="entry name" value="P-loop containing nucleotide triphosphate hydrolases"/>
    <property type="match status" value="1"/>
</dbReference>
<dbReference type="InterPro" id="IPR011990">
    <property type="entry name" value="TPR-like_helical_dom_sf"/>
</dbReference>
<name>A0ABP4GPG7_9ACTN</name>
<dbReference type="Pfam" id="PF00931">
    <property type="entry name" value="NB-ARC"/>
    <property type="match status" value="1"/>
</dbReference>
<accession>A0ABP4GPG7</accession>
<dbReference type="SUPFAM" id="SSF52540">
    <property type="entry name" value="P-loop containing nucleoside triphosphate hydrolases"/>
    <property type="match status" value="1"/>
</dbReference>
<sequence>MTGAGSWPPEADPVLRGEARGQGRVYQATRDQLITEHHHHYQEAGAAVAVASPDSVRVARVDRPPRVLRNREELRAGLVAALAEGGAVHVVHGMGGTGKTSLAHWLFAEATRRGQVGLWVTASDRLSLRAAMLAVAADRGAQAGEVLAAFAGHRAAADLVWQYLDRSPQRWLLVMDNADDPELLAEGGWLRSSAAGTVLVTSRRAVAALWRTATTHPLGALPLEDAAQVLCDLAPESGTLDQARAVARSLGCLPLALDLAGSYLAHQILESWTMADYHDHLQDDATALIDQGAQLSQGPAEDRQLVSRTWQITLDSLSAQGLPEATTLLRLLSCWSADPLPLSVLASGAAAAGLDQLSPPLPAAQLEAALRALLANSLVSLQPSDPARPSAGARRLQVHAVVLDSVRAGIPPQDRRSYHRAATALLAAALPAPEAGRAPAGELLLLAPHVAALLRRGAQEVPPESIELAIRTAGSIHEAGDYQAAAALAETAGRLAQEIGGADAPAALSARRQQGDSLRRLGRLQESVQLLQDVLSRCEAVLGGDDPQTLQSALTLSLPLYLLGQRENGLALLERAVAGLRRVLGEQSPQALQGRALSLELLVDVGRVADFVHQGASTVADCEGFLGAGHPVTVVAYSNYAYGLLHAGDPPAAHAAAERAVQARIALHGPEHPLVYSAKLVLSWALMLCGRHEEAVLLMREAAEGRERLLGTGHPLSVRARILLVERLVAAGRPAEAERLFRENLADAERVSGADDPDLCRVRALFTR</sequence>
<dbReference type="Gene3D" id="1.25.40.10">
    <property type="entry name" value="Tetratricopeptide repeat domain"/>
    <property type="match status" value="2"/>
</dbReference>
<evidence type="ECO:0000259" key="2">
    <source>
        <dbReference type="Pfam" id="PF00931"/>
    </source>
</evidence>
<dbReference type="Pfam" id="PF13424">
    <property type="entry name" value="TPR_12"/>
    <property type="match status" value="1"/>
</dbReference>
<dbReference type="PANTHER" id="PTHR46082">
    <property type="entry name" value="ATP/GTP-BINDING PROTEIN-RELATED"/>
    <property type="match status" value="1"/>
</dbReference>
<dbReference type="PANTHER" id="PTHR46082:SF6">
    <property type="entry name" value="AAA+ ATPASE DOMAIN-CONTAINING PROTEIN-RELATED"/>
    <property type="match status" value="1"/>
</dbReference>
<organism evidence="3 4">
    <name type="scientific">Kitasatospora nipponensis</name>
    <dbReference type="NCBI Taxonomy" id="258049"/>
    <lineage>
        <taxon>Bacteria</taxon>
        <taxon>Bacillati</taxon>
        <taxon>Actinomycetota</taxon>
        <taxon>Actinomycetes</taxon>
        <taxon>Kitasatosporales</taxon>
        <taxon>Streptomycetaceae</taxon>
        <taxon>Kitasatospora</taxon>
    </lineage>
</organism>
<evidence type="ECO:0000313" key="4">
    <source>
        <dbReference type="Proteomes" id="UP001500037"/>
    </source>
</evidence>
<comment type="caution">
    <text evidence="3">The sequence shown here is derived from an EMBL/GenBank/DDBJ whole genome shotgun (WGS) entry which is preliminary data.</text>
</comment>
<dbReference type="InterPro" id="IPR002182">
    <property type="entry name" value="NB-ARC"/>
</dbReference>
<dbReference type="InterPro" id="IPR027417">
    <property type="entry name" value="P-loop_NTPase"/>
</dbReference>